<proteinExistence type="predicted"/>
<dbReference type="AlphaFoldDB" id="X1R700"/>
<organism evidence="1">
    <name type="scientific">marine sediment metagenome</name>
    <dbReference type="NCBI Taxonomy" id="412755"/>
    <lineage>
        <taxon>unclassified sequences</taxon>
        <taxon>metagenomes</taxon>
        <taxon>ecological metagenomes</taxon>
    </lineage>
</organism>
<sequence length="39" mass="4487">MTPAEIEAKLKEVKSTMGGFDSKYARQLIQRKEFLNSLK</sequence>
<comment type="caution">
    <text evidence="1">The sequence shown here is derived from an EMBL/GenBank/DDBJ whole genome shotgun (WGS) entry which is preliminary data.</text>
</comment>
<name>X1R700_9ZZZZ</name>
<reference evidence="1" key="1">
    <citation type="journal article" date="2014" name="Front. Microbiol.">
        <title>High frequency of phylogenetically diverse reductive dehalogenase-homologous genes in deep subseafloor sedimentary metagenomes.</title>
        <authorList>
            <person name="Kawai M."/>
            <person name="Futagami T."/>
            <person name="Toyoda A."/>
            <person name="Takaki Y."/>
            <person name="Nishi S."/>
            <person name="Hori S."/>
            <person name="Arai W."/>
            <person name="Tsubouchi T."/>
            <person name="Morono Y."/>
            <person name="Uchiyama I."/>
            <person name="Ito T."/>
            <person name="Fujiyama A."/>
            <person name="Inagaki F."/>
            <person name="Takami H."/>
        </authorList>
    </citation>
    <scope>NUCLEOTIDE SEQUENCE</scope>
    <source>
        <strain evidence="1">Expedition CK06-06</strain>
    </source>
</reference>
<dbReference type="EMBL" id="BARW01009112">
    <property type="protein sequence ID" value="GAI76333.1"/>
    <property type="molecule type" value="Genomic_DNA"/>
</dbReference>
<accession>X1R700</accession>
<protein>
    <submittedName>
        <fullName evidence="1">Uncharacterized protein</fullName>
    </submittedName>
</protein>
<gene>
    <name evidence="1" type="ORF">S12H4_18447</name>
</gene>
<evidence type="ECO:0000313" key="1">
    <source>
        <dbReference type="EMBL" id="GAI76333.1"/>
    </source>
</evidence>